<evidence type="ECO:0000313" key="3">
    <source>
        <dbReference type="EMBL" id="MBC5782267.1"/>
    </source>
</evidence>
<comment type="caution">
    <text evidence="3">The sequence shown here is derived from an EMBL/GenBank/DDBJ whole genome shotgun (WGS) entry which is preliminary data.</text>
</comment>
<dbReference type="EMBL" id="JACORT010000001">
    <property type="protein sequence ID" value="MBC5782267.1"/>
    <property type="molecule type" value="Genomic_DNA"/>
</dbReference>
<sequence>MRAAIQAIVAALAIATTLSARSQQETEAPRQADVPLFAAHRDSDVPDAQAIARRVVSAEQARNLVDARMVIAVTVWNAKDNSSCLTAVGATTPPAAGKVARTPNTFHWAMSESRKGDEGPAACQRAFAAALQNLAQSDALTPKTLQADAEVTRDPAKPKFPKGERLPGIVSHRTAGLSDVGKQLIADKLGARWNQVLDHRKYSAHLMLMTGKTVEGTPYCFAEYGLVAKPPEGVTAKFPATTGARWRLAENKNVTTDCTRVVVESALENLRSGYPDMLDVFDPEDGMSYPPAAALKKQVAKFDADEAKARPKPRPASVSSTTRSTTSLRCTNECFNGSCIRTFENGRKERWQAPRVYNPFKQNWEWDTTTNACGG</sequence>
<dbReference type="RefSeq" id="WP_187074972.1">
    <property type="nucleotide sequence ID" value="NZ_JACORT010000001.1"/>
</dbReference>
<accession>A0A923MMC6</accession>
<protein>
    <recommendedName>
        <fullName evidence="5">Lipoprotein</fullName>
    </recommendedName>
</protein>
<reference evidence="3" key="1">
    <citation type="submission" date="2020-08" db="EMBL/GenBank/DDBJ databases">
        <title>Ramlibacter sp. USB13 16S ribosomal RNA gene genome sequencing and assembly.</title>
        <authorList>
            <person name="Kang M."/>
        </authorList>
    </citation>
    <scope>NUCLEOTIDE SEQUENCE</scope>
    <source>
        <strain evidence="3">USB13</strain>
    </source>
</reference>
<dbReference type="AlphaFoldDB" id="A0A923MMC6"/>
<keyword evidence="4" id="KW-1185">Reference proteome</keyword>
<evidence type="ECO:0000313" key="4">
    <source>
        <dbReference type="Proteomes" id="UP000608513"/>
    </source>
</evidence>
<keyword evidence="2" id="KW-0732">Signal</keyword>
<evidence type="ECO:0000256" key="2">
    <source>
        <dbReference type="SAM" id="SignalP"/>
    </source>
</evidence>
<gene>
    <name evidence="3" type="ORF">H8N03_04875</name>
</gene>
<evidence type="ECO:0008006" key="5">
    <source>
        <dbReference type="Google" id="ProtNLM"/>
    </source>
</evidence>
<feature type="signal peptide" evidence="2">
    <location>
        <begin position="1"/>
        <end position="22"/>
    </location>
</feature>
<proteinExistence type="predicted"/>
<feature type="chain" id="PRO_5037502630" description="Lipoprotein" evidence="2">
    <location>
        <begin position="23"/>
        <end position="375"/>
    </location>
</feature>
<feature type="region of interest" description="Disordered" evidence="1">
    <location>
        <begin position="304"/>
        <end position="324"/>
    </location>
</feature>
<name>A0A923MMC6_9BURK</name>
<dbReference type="Proteomes" id="UP000608513">
    <property type="component" value="Unassembled WGS sequence"/>
</dbReference>
<evidence type="ECO:0000256" key="1">
    <source>
        <dbReference type="SAM" id="MobiDB-lite"/>
    </source>
</evidence>
<organism evidence="3 4">
    <name type="scientific">Ramlibacter cellulosilyticus</name>
    <dbReference type="NCBI Taxonomy" id="2764187"/>
    <lineage>
        <taxon>Bacteria</taxon>
        <taxon>Pseudomonadati</taxon>
        <taxon>Pseudomonadota</taxon>
        <taxon>Betaproteobacteria</taxon>
        <taxon>Burkholderiales</taxon>
        <taxon>Comamonadaceae</taxon>
        <taxon>Ramlibacter</taxon>
    </lineage>
</organism>